<dbReference type="CDD" id="cd07341">
    <property type="entry name" value="M56_BlaR1_MecR1_like"/>
    <property type="match status" value="1"/>
</dbReference>
<dbReference type="Proteomes" id="UP000560000">
    <property type="component" value="Unassembled WGS sequence"/>
</dbReference>
<feature type="transmembrane region" description="Helical" evidence="5">
    <location>
        <begin position="6"/>
        <end position="26"/>
    </location>
</feature>
<feature type="transmembrane region" description="Helical" evidence="5">
    <location>
        <begin position="278"/>
        <end position="297"/>
    </location>
</feature>
<dbReference type="Gene3D" id="3.30.1150.10">
    <property type="match status" value="1"/>
</dbReference>
<keyword evidence="4 5" id="KW-0472">Membrane</keyword>
<evidence type="ECO:0000313" key="8">
    <source>
        <dbReference type="Proteomes" id="UP000560000"/>
    </source>
</evidence>
<sequence length="412" mass="45580">MSPLPITMLLGFTGGLVLTLALRRALRRHFGARHAYTAWLLPIVTGLAPCLPSAAWTPDWSMTLPTLRIASGPVTNSGSSTHAAIWLALAWATVASFRMVRLLWQFMRVRRAMHPLPDALRQEWQRVLPTSPMARIRLHPLGPAVIAGWPSRMLLPVDFTTRFDRRQQRLILLHEQTHLRRGDAWWNLLAETLCALLWFHPLVGFARNRFRTDQELACDACVLRAHPQDRRDYAHALLRGIERPAVPALAAWLDEPHLKERLLMIHNRAHHTTARTRGGLVVLTLLIACSAFAAHAMQASGHADEAVTKPVVFSKNHMPPAPIYPESAKKNRQEGTVIVLAKVGTDGRILSAKPEPGKVAPALVDAAVKAVSSWTVKPARDAKGNAVVAWVKIPIKFALGKDQDAGKKPAST</sequence>
<proteinExistence type="predicted"/>
<feature type="transmembrane region" description="Helical" evidence="5">
    <location>
        <begin position="38"/>
        <end position="56"/>
    </location>
</feature>
<dbReference type="GO" id="GO:0055085">
    <property type="term" value="P:transmembrane transport"/>
    <property type="evidence" value="ECO:0007669"/>
    <property type="project" value="InterPro"/>
</dbReference>
<dbReference type="Pfam" id="PF03544">
    <property type="entry name" value="TonB_C"/>
    <property type="match status" value="1"/>
</dbReference>
<comment type="subcellular location">
    <subcellularLocation>
        <location evidence="1">Membrane</location>
        <topology evidence="1">Single-pass membrane protein</topology>
    </subcellularLocation>
</comment>
<feature type="transmembrane region" description="Helical" evidence="5">
    <location>
        <begin position="83"/>
        <end position="104"/>
    </location>
</feature>
<dbReference type="InterPro" id="IPR037682">
    <property type="entry name" value="TonB_C"/>
</dbReference>
<dbReference type="InterPro" id="IPR008756">
    <property type="entry name" value="Peptidase_M56"/>
</dbReference>
<evidence type="ECO:0000256" key="4">
    <source>
        <dbReference type="ARBA" id="ARBA00023136"/>
    </source>
</evidence>
<evidence type="ECO:0000256" key="3">
    <source>
        <dbReference type="ARBA" id="ARBA00022989"/>
    </source>
</evidence>
<evidence type="ECO:0000259" key="6">
    <source>
        <dbReference type="PROSITE" id="PS52015"/>
    </source>
</evidence>
<name>A0A841KNM0_9GAMM</name>
<dbReference type="OrthoDB" id="1628901at2"/>
<dbReference type="GO" id="GO:0016020">
    <property type="term" value="C:membrane"/>
    <property type="evidence" value="ECO:0007669"/>
    <property type="project" value="UniProtKB-SubCell"/>
</dbReference>
<dbReference type="InterPro" id="IPR006260">
    <property type="entry name" value="TonB/TolA_C"/>
</dbReference>
<dbReference type="PROSITE" id="PS52015">
    <property type="entry name" value="TONB_CTD"/>
    <property type="match status" value="1"/>
</dbReference>
<dbReference type="NCBIfam" id="TIGR01352">
    <property type="entry name" value="tonB_Cterm"/>
    <property type="match status" value="1"/>
</dbReference>
<dbReference type="EMBL" id="JACHET010000001">
    <property type="protein sequence ID" value="MBB6183638.1"/>
    <property type="molecule type" value="Genomic_DNA"/>
</dbReference>
<organism evidence="7 8">
    <name type="scientific">Oleiagrimonas soli</name>
    <dbReference type="NCBI Taxonomy" id="1543381"/>
    <lineage>
        <taxon>Bacteria</taxon>
        <taxon>Pseudomonadati</taxon>
        <taxon>Pseudomonadota</taxon>
        <taxon>Gammaproteobacteria</taxon>
        <taxon>Lysobacterales</taxon>
        <taxon>Rhodanobacteraceae</taxon>
        <taxon>Oleiagrimonas</taxon>
    </lineage>
</organism>
<protein>
    <submittedName>
        <fullName evidence="7">TonB family protein</fullName>
    </submittedName>
</protein>
<keyword evidence="2 5" id="KW-0812">Transmembrane</keyword>
<keyword evidence="3 5" id="KW-1133">Transmembrane helix</keyword>
<dbReference type="PANTHER" id="PTHR34978:SF3">
    <property type="entry name" value="SLR0241 PROTEIN"/>
    <property type="match status" value="1"/>
</dbReference>
<dbReference type="AlphaFoldDB" id="A0A841KNM0"/>
<dbReference type="Pfam" id="PF05569">
    <property type="entry name" value="Peptidase_M56"/>
    <property type="match status" value="1"/>
</dbReference>
<dbReference type="RefSeq" id="WP_052394766.1">
    <property type="nucleotide sequence ID" value="NZ_JACHET010000001.1"/>
</dbReference>
<feature type="domain" description="TonB C-terminal" evidence="6">
    <location>
        <begin position="309"/>
        <end position="406"/>
    </location>
</feature>
<dbReference type="PANTHER" id="PTHR34978">
    <property type="entry name" value="POSSIBLE SENSOR-TRANSDUCER PROTEIN BLAR"/>
    <property type="match status" value="1"/>
</dbReference>
<evidence type="ECO:0000256" key="1">
    <source>
        <dbReference type="ARBA" id="ARBA00004167"/>
    </source>
</evidence>
<reference evidence="7 8" key="1">
    <citation type="submission" date="2020-08" db="EMBL/GenBank/DDBJ databases">
        <title>Genomic Encyclopedia of Type Strains, Phase IV (KMG-IV): sequencing the most valuable type-strain genomes for metagenomic binning, comparative biology and taxonomic classification.</title>
        <authorList>
            <person name="Goeker M."/>
        </authorList>
    </citation>
    <scope>NUCLEOTIDE SEQUENCE [LARGE SCALE GENOMIC DNA]</scope>
    <source>
        <strain evidence="7 8">DSM 107085</strain>
    </source>
</reference>
<dbReference type="InterPro" id="IPR052173">
    <property type="entry name" value="Beta-lactam_resp_regulator"/>
</dbReference>
<gene>
    <name evidence="7" type="ORF">HNQ86_000983</name>
</gene>
<evidence type="ECO:0000256" key="5">
    <source>
        <dbReference type="SAM" id="Phobius"/>
    </source>
</evidence>
<evidence type="ECO:0000256" key="2">
    <source>
        <dbReference type="ARBA" id="ARBA00022692"/>
    </source>
</evidence>
<dbReference type="SUPFAM" id="SSF74653">
    <property type="entry name" value="TolA/TonB C-terminal domain"/>
    <property type="match status" value="1"/>
</dbReference>
<accession>A0A841KNM0</accession>
<evidence type="ECO:0000313" key="7">
    <source>
        <dbReference type="EMBL" id="MBB6183638.1"/>
    </source>
</evidence>
<comment type="caution">
    <text evidence="7">The sequence shown here is derived from an EMBL/GenBank/DDBJ whole genome shotgun (WGS) entry which is preliminary data.</text>
</comment>